<proteinExistence type="predicted"/>
<evidence type="ECO:0008006" key="3">
    <source>
        <dbReference type="Google" id="ProtNLM"/>
    </source>
</evidence>
<dbReference type="InterPro" id="IPR035069">
    <property type="entry name" value="TTHA1013/TTHA0281-like"/>
</dbReference>
<dbReference type="AlphaFoldDB" id="A0A1G2BD29"/>
<dbReference type="EMBL" id="MHKI01000018">
    <property type="protein sequence ID" value="OGY86499.1"/>
    <property type="molecule type" value="Genomic_DNA"/>
</dbReference>
<dbReference type="SUPFAM" id="SSF143100">
    <property type="entry name" value="TTHA1013/TTHA0281-like"/>
    <property type="match status" value="1"/>
</dbReference>
<dbReference type="InterPro" id="IPR051404">
    <property type="entry name" value="TA_system_antitoxin"/>
</dbReference>
<dbReference type="Gene3D" id="3.30.160.250">
    <property type="match status" value="1"/>
</dbReference>
<dbReference type="PANTHER" id="PTHR34504:SF2">
    <property type="entry name" value="UPF0150 PROTEIN SSL0259"/>
    <property type="match status" value="1"/>
</dbReference>
<comment type="caution">
    <text evidence="1">The sequence shown here is derived from an EMBL/GenBank/DDBJ whole genome shotgun (WGS) entry which is preliminary data.</text>
</comment>
<evidence type="ECO:0000313" key="2">
    <source>
        <dbReference type="Proteomes" id="UP000176420"/>
    </source>
</evidence>
<sequence length="73" mass="8259">MIYICTMIIKQEGKFYIAEALELGVVSQGKTIEEAKKNLTEAVELYLEDEKISSKKIKQKSAPFVSVLEVEYA</sequence>
<reference evidence="1 2" key="1">
    <citation type="journal article" date="2016" name="Nat. Commun.">
        <title>Thousands of microbial genomes shed light on interconnected biogeochemical processes in an aquifer system.</title>
        <authorList>
            <person name="Anantharaman K."/>
            <person name="Brown C.T."/>
            <person name="Hug L.A."/>
            <person name="Sharon I."/>
            <person name="Castelle C.J."/>
            <person name="Probst A.J."/>
            <person name="Thomas B.C."/>
            <person name="Singh A."/>
            <person name="Wilkins M.J."/>
            <person name="Karaoz U."/>
            <person name="Brodie E.L."/>
            <person name="Williams K.H."/>
            <person name="Hubbard S.S."/>
            <person name="Banfield J.F."/>
        </authorList>
    </citation>
    <scope>NUCLEOTIDE SEQUENCE [LARGE SCALE GENOMIC DNA]</scope>
</reference>
<accession>A0A1G2BD29</accession>
<gene>
    <name evidence="1" type="ORF">A2319_01910</name>
</gene>
<protein>
    <recommendedName>
        <fullName evidence="3">HicB-like antitoxin of toxin-antitoxin system domain-containing protein</fullName>
    </recommendedName>
</protein>
<dbReference type="PANTHER" id="PTHR34504">
    <property type="entry name" value="ANTITOXIN HICB"/>
    <property type="match status" value="1"/>
</dbReference>
<organism evidence="1 2">
    <name type="scientific">Candidatus Kerfeldbacteria bacterium RIFOXYB2_FULL_38_14</name>
    <dbReference type="NCBI Taxonomy" id="1798547"/>
    <lineage>
        <taxon>Bacteria</taxon>
        <taxon>Candidatus Kerfeldiibacteriota</taxon>
    </lineage>
</organism>
<name>A0A1G2BD29_9BACT</name>
<evidence type="ECO:0000313" key="1">
    <source>
        <dbReference type="EMBL" id="OGY86499.1"/>
    </source>
</evidence>
<dbReference type="Proteomes" id="UP000176420">
    <property type="component" value="Unassembled WGS sequence"/>
</dbReference>